<keyword evidence="2" id="KW-1185">Reference proteome</keyword>
<evidence type="ECO:0000313" key="1">
    <source>
        <dbReference type="EMBL" id="CAG8825874.1"/>
    </source>
</evidence>
<accession>A0ACA9S4D8</accession>
<evidence type="ECO:0000313" key="2">
    <source>
        <dbReference type="Proteomes" id="UP000789920"/>
    </source>
</evidence>
<proteinExistence type="predicted"/>
<comment type="caution">
    <text evidence="1">The sequence shown here is derived from an EMBL/GenBank/DDBJ whole genome shotgun (WGS) entry which is preliminary data.</text>
</comment>
<reference evidence="1" key="1">
    <citation type="submission" date="2021-06" db="EMBL/GenBank/DDBJ databases">
        <authorList>
            <person name="Kallberg Y."/>
            <person name="Tangrot J."/>
            <person name="Rosling A."/>
        </authorList>
    </citation>
    <scope>NUCLEOTIDE SEQUENCE</scope>
    <source>
        <strain evidence="1">MA461A</strain>
    </source>
</reference>
<organism evidence="1 2">
    <name type="scientific">Racocetra persica</name>
    <dbReference type="NCBI Taxonomy" id="160502"/>
    <lineage>
        <taxon>Eukaryota</taxon>
        <taxon>Fungi</taxon>
        <taxon>Fungi incertae sedis</taxon>
        <taxon>Mucoromycota</taxon>
        <taxon>Glomeromycotina</taxon>
        <taxon>Glomeromycetes</taxon>
        <taxon>Diversisporales</taxon>
        <taxon>Gigasporaceae</taxon>
        <taxon>Racocetra</taxon>
    </lineage>
</organism>
<sequence>LSIRDLCETIVERLKINYGDLLPSDINIPSDELIRLQFCPMNATTIEDAHYCAALFQYLREFCIKYRQWTCLISADDKHKVPIREDVAVST</sequence>
<feature type="non-terminal residue" evidence="1">
    <location>
        <position position="91"/>
    </location>
</feature>
<name>A0ACA9S4D8_9GLOM</name>
<feature type="non-terminal residue" evidence="1">
    <location>
        <position position="1"/>
    </location>
</feature>
<protein>
    <submittedName>
        <fullName evidence="1">9701_t:CDS:1</fullName>
    </submittedName>
</protein>
<dbReference type="EMBL" id="CAJVQC010091233">
    <property type="protein sequence ID" value="CAG8825874.1"/>
    <property type="molecule type" value="Genomic_DNA"/>
</dbReference>
<gene>
    <name evidence="1" type="ORF">RPERSI_LOCUS26598</name>
</gene>
<dbReference type="Proteomes" id="UP000789920">
    <property type="component" value="Unassembled WGS sequence"/>
</dbReference>